<evidence type="ECO:0000313" key="2">
    <source>
        <dbReference type="EMBL" id="ACD12729.1"/>
    </source>
</evidence>
<sequence length="128" mass="15575">MNKNEKKIYILEKIKKIMVIIIIVLILYILYIKPILDVLLWNYNIITSQDKYEIIITELTFKTDLSRSDLKFIFPYTTLESEIQELKYQDLDVYTDELIKKLLEKAQSTMFKSVYRMHKLYNYLFNKE</sequence>
<name>B2VQ25_DICCI</name>
<dbReference type="AlphaFoldDB" id="B2VQ25"/>
<evidence type="ECO:0000256" key="1">
    <source>
        <dbReference type="SAM" id="Phobius"/>
    </source>
</evidence>
<accession>B2VQ25</accession>
<dbReference type="EMBL" id="DQ336395">
    <property type="protein sequence ID" value="ACD12729.1"/>
    <property type="molecule type" value="Genomic_DNA"/>
</dbReference>
<feature type="transmembrane region" description="Helical" evidence="1">
    <location>
        <begin position="20"/>
        <end position="41"/>
    </location>
</feature>
<organism evidence="2">
    <name type="scientific">Dictyostelium citrinum</name>
    <name type="common">Slime mold</name>
    <dbReference type="NCBI Taxonomy" id="361072"/>
    <lineage>
        <taxon>Eukaryota</taxon>
        <taxon>Amoebozoa</taxon>
        <taxon>Evosea</taxon>
        <taxon>Eumycetozoa</taxon>
        <taxon>Dictyostelia</taxon>
        <taxon>Dictyosteliales</taxon>
        <taxon>Dictyosteliaceae</taxon>
        <taxon>Dictyostelium</taxon>
    </lineage>
</organism>
<proteinExistence type="predicted"/>
<protein>
    <submittedName>
        <fullName evidence="2">Uncharacterized protein</fullName>
    </submittedName>
</protein>
<keyword evidence="2" id="KW-0496">Mitochondrion</keyword>
<reference evidence="2" key="1">
    <citation type="submission" date="2007-11" db="EMBL/GenBank/DDBJ databases">
        <authorList>
            <person name="Heidel A.J."/>
            <person name="Gloeckner G."/>
        </authorList>
    </citation>
    <scope>NUCLEOTIDE SEQUENCE</scope>
</reference>
<keyword evidence="1" id="KW-0472">Membrane</keyword>
<keyword evidence="1" id="KW-0812">Transmembrane</keyword>
<geneLocation type="mitochondrion" evidence="2"/>
<keyword evidence="1" id="KW-1133">Transmembrane helix</keyword>
<reference evidence="2" key="2">
    <citation type="journal article" date="2008" name="Mol. Biol. Evol.">
        <title>Mitochondrial genome evolution in the social amoebae.</title>
        <authorList>
            <person name="Heidel A.J."/>
            <person name="Gloeckner G."/>
        </authorList>
    </citation>
    <scope>NUCLEOTIDE SEQUENCE</scope>
</reference>